<gene>
    <name evidence="2" type="ORF">O0R41_17300</name>
</gene>
<comment type="caution">
    <text evidence="2">The sequence shown here is derived from an EMBL/GenBank/DDBJ whole genome shotgun (WGS) entry which is preliminary data.</text>
</comment>
<protein>
    <submittedName>
        <fullName evidence="2">UrcA family protein</fullName>
    </submittedName>
</protein>
<feature type="signal peptide" evidence="1">
    <location>
        <begin position="1"/>
        <end position="19"/>
    </location>
</feature>
<evidence type="ECO:0000313" key="3">
    <source>
        <dbReference type="Proteomes" id="UP001185984"/>
    </source>
</evidence>
<dbReference type="InterPro" id="IPR030972">
    <property type="entry name" value="UrcA_uranyl"/>
</dbReference>
<evidence type="ECO:0000256" key="1">
    <source>
        <dbReference type="SAM" id="SignalP"/>
    </source>
</evidence>
<accession>A0ABU4A0X3</accession>
<name>A0ABU4A0X3_9SPHN</name>
<keyword evidence="3" id="KW-1185">Reference proteome</keyword>
<evidence type="ECO:0000313" key="2">
    <source>
        <dbReference type="EMBL" id="MDV5825364.1"/>
    </source>
</evidence>
<sequence>MKTGLAALAAVAFATSAHANPAENPFAKDQVVLDLRGLDLATAQGQQRLAIRMDQAARAVCGNRVAAVHLAMEAKAQACRTAVVADIRTQIETRSAMAGTPTRLALR</sequence>
<keyword evidence="1" id="KW-0732">Signal</keyword>
<proteinExistence type="predicted"/>
<feature type="chain" id="PRO_5045489773" evidence="1">
    <location>
        <begin position="20"/>
        <end position="107"/>
    </location>
</feature>
<reference evidence="3" key="1">
    <citation type="journal article" date="2022" name="J Environ Chem Eng">
        <title>Biodegradation of petroleum oil using a constructed nonpathogenic and heavy metal-tolerant bacterial consortium isolated from marine sponges.</title>
        <authorList>
            <person name="Dechsakulwatana C."/>
            <person name="Rungsihiranrut A."/>
            <person name="Muangchinda C."/>
            <person name="Ningthoujam R."/>
            <person name="Klankeo P."/>
            <person name="Pinyakong O."/>
        </authorList>
    </citation>
    <scope>NUCLEOTIDE SEQUENCE [LARGE SCALE GENOMIC DNA]</scope>
    <source>
        <strain evidence="3">MO2-4</strain>
    </source>
</reference>
<organism evidence="2 3">
    <name type="scientific">Sphingobium naphthae</name>
    <dbReference type="NCBI Taxonomy" id="1886786"/>
    <lineage>
        <taxon>Bacteria</taxon>
        <taxon>Pseudomonadati</taxon>
        <taxon>Pseudomonadota</taxon>
        <taxon>Alphaproteobacteria</taxon>
        <taxon>Sphingomonadales</taxon>
        <taxon>Sphingomonadaceae</taxon>
        <taxon>Sphingobium</taxon>
    </lineage>
</organism>
<dbReference type="EMBL" id="JAPTHD010000010">
    <property type="protein sequence ID" value="MDV5825364.1"/>
    <property type="molecule type" value="Genomic_DNA"/>
</dbReference>
<dbReference type="NCBIfam" id="TIGR04433">
    <property type="entry name" value="UrcA_uranyl"/>
    <property type="match status" value="1"/>
</dbReference>
<dbReference type="Proteomes" id="UP001185984">
    <property type="component" value="Unassembled WGS sequence"/>
</dbReference>
<dbReference type="RefSeq" id="WP_317517876.1">
    <property type="nucleotide sequence ID" value="NZ_JAPTHD010000010.1"/>
</dbReference>